<keyword evidence="4" id="KW-0804">Transcription</keyword>
<feature type="domain" description="HTH tetR-type" evidence="6">
    <location>
        <begin position="17"/>
        <end position="77"/>
    </location>
</feature>
<dbReference type="GO" id="GO:0003677">
    <property type="term" value="F:DNA binding"/>
    <property type="evidence" value="ECO:0007669"/>
    <property type="project" value="UniProtKB-UniRule"/>
</dbReference>
<dbReference type="Gene3D" id="1.10.10.60">
    <property type="entry name" value="Homeodomain-like"/>
    <property type="match status" value="1"/>
</dbReference>
<dbReference type="EMBL" id="FN545160">
    <property type="protein sequence ID" value="CBA71787.1"/>
    <property type="molecule type" value="Genomic_DNA"/>
</dbReference>
<protein>
    <submittedName>
        <fullName evidence="7">TetR family transcriptional regulator</fullName>
    </submittedName>
</protein>
<dbReference type="InterPro" id="IPR001647">
    <property type="entry name" value="HTH_TetR"/>
</dbReference>
<proteinExistence type="predicted"/>
<evidence type="ECO:0000256" key="4">
    <source>
        <dbReference type="ARBA" id="ARBA00023163"/>
    </source>
</evidence>
<dbReference type="Pfam" id="PF00440">
    <property type="entry name" value="TetR_N"/>
    <property type="match status" value="1"/>
</dbReference>
<keyword evidence="2" id="KW-0805">Transcription regulation</keyword>
<dbReference type="Gene3D" id="1.10.357.10">
    <property type="entry name" value="Tetracycline Repressor, domain 2"/>
    <property type="match status" value="1"/>
</dbReference>
<evidence type="ECO:0000256" key="5">
    <source>
        <dbReference type="PROSITE-ProRule" id="PRU00335"/>
    </source>
</evidence>
<dbReference type="InterPro" id="IPR036271">
    <property type="entry name" value="Tet_transcr_reg_TetR-rel_C_sf"/>
</dbReference>
<keyword evidence="1" id="KW-0678">Repressor</keyword>
<dbReference type="InterPro" id="IPR039538">
    <property type="entry name" value="BetI_C"/>
</dbReference>
<name>D2TWN2_9GAMM</name>
<sequence>MSTVLEINMADQTEKQRAKKKQIITAAIHCFVQKGFHATSTAEICKAAGMSPGNLFHYYPTKNAIIEAIALQDQADLAMLLQIEQTNGSAIETVITMMTRLLQLYNEPTYARLSLEIIAEASRNPVINSTFIENEKIVRQQLVDVLKHGVSNSEIDPKLSIENTASWLMTIADGAIGRDLMEPEFDLANRLESFIYMIKKILMPIK</sequence>
<evidence type="ECO:0000256" key="2">
    <source>
        <dbReference type="ARBA" id="ARBA00023015"/>
    </source>
</evidence>
<evidence type="ECO:0000256" key="3">
    <source>
        <dbReference type="ARBA" id="ARBA00023125"/>
    </source>
</evidence>
<evidence type="ECO:0000256" key="1">
    <source>
        <dbReference type="ARBA" id="ARBA00022491"/>
    </source>
</evidence>
<dbReference type="SUPFAM" id="SSF46689">
    <property type="entry name" value="Homeodomain-like"/>
    <property type="match status" value="1"/>
</dbReference>
<feature type="DNA-binding region" description="H-T-H motif" evidence="5">
    <location>
        <begin position="40"/>
        <end position="59"/>
    </location>
</feature>
<evidence type="ECO:0000259" key="6">
    <source>
        <dbReference type="PROSITE" id="PS50977"/>
    </source>
</evidence>
<dbReference type="PANTHER" id="PTHR47506">
    <property type="entry name" value="TRANSCRIPTIONAL REGULATORY PROTEIN"/>
    <property type="match status" value="1"/>
</dbReference>
<gene>
    <name evidence="7" type="ORF">ARN_04710</name>
</gene>
<dbReference type="Pfam" id="PF13977">
    <property type="entry name" value="TetR_C_6"/>
    <property type="match status" value="1"/>
</dbReference>
<dbReference type="SUPFAM" id="SSF48498">
    <property type="entry name" value="Tetracyclin repressor-like, C-terminal domain"/>
    <property type="match status" value="1"/>
</dbReference>
<dbReference type="AlphaFoldDB" id="D2TWN2"/>
<keyword evidence="3 5" id="KW-0238">DNA-binding</keyword>
<evidence type="ECO:0000313" key="7">
    <source>
        <dbReference type="EMBL" id="CBA71787.1"/>
    </source>
</evidence>
<reference evidence="7" key="1">
    <citation type="journal article" date="2010" name="Insect Mol. Biol.">
        <title>The draft genome sequence of Arsenophonus nasoniae, son-killer bacterium of Nasonia vitripennis, reveals genes associated with virulence and symbiosis.</title>
        <authorList>
            <person name="Wilkes T."/>
            <person name="Darby A.C."/>
            <person name="Choi J."/>
            <person name="Colborne J.K."/>
            <person name="Werren J.H."/>
            <person name="Hurst G.D.D."/>
        </authorList>
    </citation>
    <scope>NUCLEOTIDE SEQUENCE</scope>
</reference>
<dbReference type="PROSITE" id="PS50977">
    <property type="entry name" value="HTH_TETR_2"/>
    <property type="match status" value="1"/>
</dbReference>
<accession>D2TWN2</accession>
<dbReference type="InterPro" id="IPR009057">
    <property type="entry name" value="Homeodomain-like_sf"/>
</dbReference>
<dbReference type="PRINTS" id="PR00455">
    <property type="entry name" value="HTHTETR"/>
</dbReference>
<organism evidence="7">
    <name type="scientific">Arsenophonus nasoniae</name>
    <name type="common">son-killer infecting Nasonia vitripennis</name>
    <dbReference type="NCBI Taxonomy" id="638"/>
    <lineage>
        <taxon>Bacteria</taxon>
        <taxon>Pseudomonadati</taxon>
        <taxon>Pseudomonadota</taxon>
        <taxon>Gammaproteobacteria</taxon>
        <taxon>Enterobacterales</taxon>
        <taxon>Morganellaceae</taxon>
        <taxon>Arsenophonus</taxon>
    </lineage>
</organism>
<dbReference type="PANTHER" id="PTHR47506:SF6">
    <property type="entry name" value="HTH-TYPE TRANSCRIPTIONAL REPRESSOR NEMR"/>
    <property type="match status" value="1"/>
</dbReference>